<dbReference type="AlphaFoldDB" id="F6DLR5"/>
<dbReference type="HOGENOM" id="CLU_851860_0_0_9"/>
<gene>
    <name evidence="1" type="ordered locus">Desru_3504</name>
</gene>
<dbReference type="EMBL" id="CP002780">
    <property type="protein sequence ID" value="AEG61707.1"/>
    <property type="molecule type" value="Genomic_DNA"/>
</dbReference>
<dbReference type="STRING" id="696281.Desru_3504"/>
<sequence>MYNTMTSIGKHIVENAAEFGLTSTEDLKTIGATHQPPPDGARWLVMHALRTVPNHTADSSFGHGLITGPGAERFLTQVKFEVRTRSPEPGSDFLWDTARQFRDKVYGALKNAQPGGKVIPRYDWSDPGNPLAAGEIWFEVNPSVSPVEENLEDPQDPANKSIFLTYQVHWWRPAPTLEPAEQDPWLEALTLWTRSRLGEGWTINCSDGLETLARPAVLWNLTGLSTKQSTGSLFEVSKKFTGRIFGCLPHQHAMAAVSIMEGLSGEVKMVLNAAEKKYAAVVNPQMEIPSNALREARVTVELTRKTPRPEEEVALMMKIKTEGSWQ</sequence>
<dbReference type="OrthoDB" id="1679953at2"/>
<organism evidence="1 2">
    <name type="scientific">Desulforamulus ruminis (strain ATCC 23193 / DSM 2154 / NCIMB 8452 / DL)</name>
    <name type="common">Desulfotomaculum ruminis</name>
    <dbReference type="NCBI Taxonomy" id="696281"/>
    <lineage>
        <taxon>Bacteria</taxon>
        <taxon>Bacillati</taxon>
        <taxon>Bacillota</taxon>
        <taxon>Clostridia</taxon>
        <taxon>Eubacteriales</taxon>
        <taxon>Peptococcaceae</taxon>
        <taxon>Desulforamulus</taxon>
    </lineage>
</organism>
<name>F6DLR5_DESRL</name>
<evidence type="ECO:0000313" key="1">
    <source>
        <dbReference type="EMBL" id="AEG61707.1"/>
    </source>
</evidence>
<protein>
    <submittedName>
        <fullName evidence="1">Uncharacterized protein</fullName>
    </submittedName>
</protein>
<evidence type="ECO:0000313" key="2">
    <source>
        <dbReference type="Proteomes" id="UP000009234"/>
    </source>
</evidence>
<dbReference type="RefSeq" id="WP_013843453.1">
    <property type="nucleotide sequence ID" value="NC_015589.1"/>
</dbReference>
<dbReference type="KEGG" id="dru:Desru_3504"/>
<reference evidence="1 2" key="2">
    <citation type="journal article" date="2012" name="Stand. Genomic Sci.">
        <title>Complete genome sequence of the sulfate-reducing firmicute Desulfotomaculum ruminis type strain (DL(T)).</title>
        <authorList>
            <person name="Spring S."/>
            <person name="Visser M."/>
            <person name="Lu M."/>
            <person name="Copeland A."/>
            <person name="Lapidus A."/>
            <person name="Lucas S."/>
            <person name="Cheng J.F."/>
            <person name="Han C."/>
            <person name="Tapia R."/>
            <person name="Goodwin L.A."/>
            <person name="Pitluck S."/>
            <person name="Ivanova N."/>
            <person name="Land M."/>
            <person name="Hauser L."/>
            <person name="Larimer F."/>
            <person name="Rohde M."/>
            <person name="Goker M."/>
            <person name="Detter J.C."/>
            <person name="Kyrpides N.C."/>
            <person name="Woyke T."/>
            <person name="Schaap P.J."/>
            <person name="Plugge C.M."/>
            <person name="Muyzer G."/>
            <person name="Kuever J."/>
            <person name="Pereira I.A."/>
            <person name="Parshina S.N."/>
            <person name="Bernier-Latmani R."/>
            <person name="Stams A.J."/>
            <person name="Klenk H.P."/>
        </authorList>
    </citation>
    <scope>NUCLEOTIDE SEQUENCE [LARGE SCALE GENOMIC DNA]</scope>
    <source>
        <strain evidence="2">ATCC 23193 / DSM 2154 / NCIB 8452 / DL</strain>
    </source>
</reference>
<proteinExistence type="predicted"/>
<keyword evidence="2" id="KW-1185">Reference proteome</keyword>
<accession>F6DLR5</accession>
<dbReference type="Proteomes" id="UP000009234">
    <property type="component" value="Chromosome"/>
</dbReference>
<reference evidence="2" key="1">
    <citation type="submission" date="2011-05" db="EMBL/GenBank/DDBJ databases">
        <title>Complete sequence of Desulfotomaculum ruminis DSM 2154.</title>
        <authorList>
            <person name="Lucas S."/>
            <person name="Copeland A."/>
            <person name="Lapidus A."/>
            <person name="Cheng J.-F."/>
            <person name="Goodwin L."/>
            <person name="Pitluck S."/>
            <person name="Lu M."/>
            <person name="Detter J.C."/>
            <person name="Han C."/>
            <person name="Tapia R."/>
            <person name="Land M."/>
            <person name="Hauser L."/>
            <person name="Kyrpides N."/>
            <person name="Ivanova N."/>
            <person name="Mikhailova N."/>
            <person name="Pagani I."/>
            <person name="Stams A.J.M."/>
            <person name="Plugge C.M."/>
            <person name="Muyzer G."/>
            <person name="Kuever J."/>
            <person name="Parshina S.N."/>
            <person name="Ivanova A.E."/>
            <person name="Nazina T.N."/>
            <person name="Brambilla E."/>
            <person name="Spring S."/>
            <person name="Klenk H.-P."/>
            <person name="Woyke T."/>
        </authorList>
    </citation>
    <scope>NUCLEOTIDE SEQUENCE [LARGE SCALE GENOMIC DNA]</scope>
    <source>
        <strain evidence="2">ATCC 23193 / DSM 2154 / NCIB 8452 / DL</strain>
    </source>
</reference>